<feature type="transmembrane region" description="Helical" evidence="6">
    <location>
        <begin position="113"/>
        <end position="137"/>
    </location>
</feature>
<comment type="subcellular location">
    <subcellularLocation>
        <location evidence="1">Membrane</location>
        <topology evidence="1">Multi-pass membrane protein</topology>
    </subcellularLocation>
</comment>
<feature type="transmembrane region" description="Helical" evidence="6">
    <location>
        <begin position="149"/>
        <end position="169"/>
    </location>
</feature>
<evidence type="ECO:0000256" key="2">
    <source>
        <dbReference type="ARBA" id="ARBA00022692"/>
    </source>
</evidence>
<keyword evidence="3 6" id="KW-1133">Transmembrane helix</keyword>
<evidence type="ECO:0000256" key="1">
    <source>
        <dbReference type="ARBA" id="ARBA00004141"/>
    </source>
</evidence>
<evidence type="ECO:0000256" key="3">
    <source>
        <dbReference type="ARBA" id="ARBA00022989"/>
    </source>
</evidence>
<dbReference type="PANTHER" id="PTHR23502:SF5">
    <property type="entry name" value="QUINIDINE RESISTANCE PROTEIN 3"/>
    <property type="match status" value="1"/>
</dbReference>
<dbReference type="Gene3D" id="1.20.1720.10">
    <property type="entry name" value="Multidrug resistance protein D"/>
    <property type="match status" value="1"/>
</dbReference>
<dbReference type="PROSITE" id="PS50850">
    <property type="entry name" value="MFS"/>
    <property type="match status" value="1"/>
</dbReference>
<keyword evidence="9" id="KW-1185">Reference proteome</keyword>
<dbReference type="Proteomes" id="UP000566819">
    <property type="component" value="Unassembled WGS sequence"/>
</dbReference>
<reference evidence="8 9" key="1">
    <citation type="submission" date="2020-03" db="EMBL/GenBank/DDBJ databases">
        <title>Draft Genome Sequence of Cudoniella acicularis.</title>
        <authorList>
            <person name="Buettner E."/>
            <person name="Kellner H."/>
        </authorList>
    </citation>
    <scope>NUCLEOTIDE SEQUENCE [LARGE SCALE GENOMIC DNA]</scope>
    <source>
        <strain evidence="8 9">DSM 108380</strain>
    </source>
</reference>
<feature type="region of interest" description="Disordered" evidence="5">
    <location>
        <begin position="298"/>
        <end position="323"/>
    </location>
</feature>
<dbReference type="AlphaFoldDB" id="A0A8H4RVT7"/>
<feature type="compositionally biased region" description="Basic and acidic residues" evidence="5">
    <location>
        <begin position="33"/>
        <end position="46"/>
    </location>
</feature>
<feature type="region of interest" description="Disordered" evidence="5">
    <location>
        <begin position="1"/>
        <end position="81"/>
    </location>
</feature>
<feature type="transmembrane region" description="Helical" evidence="6">
    <location>
        <begin position="356"/>
        <end position="375"/>
    </location>
</feature>
<evidence type="ECO:0000313" key="9">
    <source>
        <dbReference type="Proteomes" id="UP000566819"/>
    </source>
</evidence>
<evidence type="ECO:0000256" key="4">
    <source>
        <dbReference type="ARBA" id="ARBA00023136"/>
    </source>
</evidence>
<evidence type="ECO:0000259" key="7">
    <source>
        <dbReference type="PROSITE" id="PS50850"/>
    </source>
</evidence>
<feature type="domain" description="Major facilitator superfamily (MFS) profile" evidence="7">
    <location>
        <begin position="115"/>
        <end position="510"/>
    </location>
</feature>
<dbReference type="GO" id="GO:0015203">
    <property type="term" value="F:polyamine transmembrane transporter activity"/>
    <property type="evidence" value="ECO:0007669"/>
    <property type="project" value="TreeGrafter"/>
</dbReference>
<dbReference type="EMBL" id="JAAMPI010000043">
    <property type="protein sequence ID" value="KAF4636920.1"/>
    <property type="molecule type" value="Genomic_DNA"/>
</dbReference>
<dbReference type="InterPro" id="IPR020846">
    <property type="entry name" value="MFS_dom"/>
</dbReference>
<comment type="caution">
    <text evidence="8">The sequence shown here is derived from an EMBL/GenBank/DDBJ whole genome shotgun (WGS) entry which is preliminary data.</text>
</comment>
<feature type="compositionally biased region" description="Polar residues" evidence="5">
    <location>
        <begin position="314"/>
        <end position="323"/>
    </location>
</feature>
<protein>
    <recommendedName>
        <fullName evidence="7">Major facilitator superfamily (MFS) profile domain-containing protein</fullName>
    </recommendedName>
</protein>
<keyword evidence="2 6" id="KW-0812">Transmembrane</keyword>
<feature type="transmembrane region" description="Helical" evidence="6">
    <location>
        <begin position="243"/>
        <end position="265"/>
    </location>
</feature>
<dbReference type="InterPro" id="IPR036259">
    <property type="entry name" value="MFS_trans_sf"/>
</dbReference>
<feature type="transmembrane region" description="Helical" evidence="6">
    <location>
        <begin position="271"/>
        <end position="289"/>
    </location>
</feature>
<dbReference type="GO" id="GO:0005886">
    <property type="term" value="C:plasma membrane"/>
    <property type="evidence" value="ECO:0007669"/>
    <property type="project" value="TreeGrafter"/>
</dbReference>
<proteinExistence type="predicted"/>
<dbReference type="GO" id="GO:0010509">
    <property type="term" value="P:intracellular polyamine homeostasis"/>
    <property type="evidence" value="ECO:0007669"/>
    <property type="project" value="TreeGrafter"/>
</dbReference>
<accession>A0A8H4RVT7</accession>
<dbReference type="SUPFAM" id="SSF103473">
    <property type="entry name" value="MFS general substrate transporter"/>
    <property type="match status" value="1"/>
</dbReference>
<evidence type="ECO:0000313" key="8">
    <source>
        <dbReference type="EMBL" id="KAF4636920.1"/>
    </source>
</evidence>
<dbReference type="Pfam" id="PF07690">
    <property type="entry name" value="MFS_1"/>
    <property type="match status" value="1"/>
</dbReference>
<gene>
    <name evidence="8" type="ORF">G7Y89_g1152</name>
</gene>
<dbReference type="PANTHER" id="PTHR23502">
    <property type="entry name" value="MAJOR FACILITATOR SUPERFAMILY"/>
    <property type="match status" value="1"/>
</dbReference>
<keyword evidence="4 6" id="KW-0472">Membrane</keyword>
<feature type="transmembrane region" description="Helical" evidence="6">
    <location>
        <begin position="387"/>
        <end position="409"/>
    </location>
</feature>
<sequence length="510" mass="57091">MLLDPEKADITASQYVPQDFDGPVEHPGVSTIKDNEEVKGEKDQDSIHSQSSIGVVEPSPVEQTVPPSKSRSSSTHSHKLTVVPRSKRRGLLGRFALIPEVERPYDYKRSTKWFITMLVALAAAAAPMGSAIFLPALPELSKDLNTTPTITNLSVAMYMLSMSIFPLWWSSFSERLGRRTIYLVSFALFTLWNIISAISTSIGMLIVMRILGGGAAASVQAVGAGTIADIWEVRERGRAMGMFYLGPLMGPLLAPIFGGALSQSFGWRSTQWFQAIYGGVLFITLTLFLPETLAARTPPSLPSQPEDEKAPTENALSRSSTRQSIQQKTKRFVRVFKMCIVDPLSVLAYLRFPAVLLSVALASVTFGTLYVLNISIQQTFSKQPYDYPVIILGLLYIPNSLGYLLASLFGGRWTDMIMHREARAANRYDQNGKLIFIPEDRMRENAWLAAIIYPGALVWYGWTAEKGVIWIVPMIANFFFWDRKHDNFWDHHHDVDRTHAAPFEFRSRCQ</sequence>
<feature type="transmembrane region" description="Helical" evidence="6">
    <location>
        <begin position="181"/>
        <end position="204"/>
    </location>
</feature>
<evidence type="ECO:0000256" key="6">
    <source>
        <dbReference type="SAM" id="Phobius"/>
    </source>
</evidence>
<name>A0A8H4RVT7_9HELO</name>
<organism evidence="8 9">
    <name type="scientific">Cudoniella acicularis</name>
    <dbReference type="NCBI Taxonomy" id="354080"/>
    <lineage>
        <taxon>Eukaryota</taxon>
        <taxon>Fungi</taxon>
        <taxon>Dikarya</taxon>
        <taxon>Ascomycota</taxon>
        <taxon>Pezizomycotina</taxon>
        <taxon>Leotiomycetes</taxon>
        <taxon>Helotiales</taxon>
        <taxon>Tricladiaceae</taxon>
        <taxon>Cudoniella</taxon>
    </lineage>
</organism>
<evidence type="ECO:0000256" key="5">
    <source>
        <dbReference type="SAM" id="MobiDB-lite"/>
    </source>
</evidence>
<dbReference type="InterPro" id="IPR011701">
    <property type="entry name" value="MFS"/>
</dbReference>
<dbReference type="OrthoDB" id="3936150at2759"/>